<dbReference type="EMBL" id="CM004469">
    <property type="protein sequence ID" value="OCT92081.1"/>
    <property type="molecule type" value="Genomic_DNA"/>
</dbReference>
<reference evidence="3" key="1">
    <citation type="journal article" date="2016" name="Nature">
        <title>Genome evolution in the allotetraploid frog Xenopus laevis.</title>
        <authorList>
            <person name="Session A.M."/>
            <person name="Uno Y."/>
            <person name="Kwon T."/>
            <person name="Chapman J.A."/>
            <person name="Toyoda A."/>
            <person name="Takahashi S."/>
            <person name="Fukui A."/>
            <person name="Hikosaka A."/>
            <person name="Suzuki A."/>
            <person name="Kondo M."/>
            <person name="van Heeringen S.J."/>
            <person name="Quigley I."/>
            <person name="Heinz S."/>
            <person name="Ogino H."/>
            <person name="Ochi H."/>
            <person name="Hellsten U."/>
            <person name="Lyons J.B."/>
            <person name="Simakov O."/>
            <person name="Putnam N."/>
            <person name="Stites J."/>
            <person name="Kuroki Y."/>
            <person name="Tanaka T."/>
            <person name="Michiue T."/>
            <person name="Watanabe M."/>
            <person name="Bogdanovic O."/>
            <person name="Lister R."/>
            <person name="Georgiou G."/>
            <person name="Paranjpe S.S."/>
            <person name="van Kruijsbergen I."/>
            <person name="Shu S."/>
            <person name="Carlson J."/>
            <person name="Kinoshita T."/>
            <person name="Ohta Y."/>
            <person name="Mawaribuchi S."/>
            <person name="Jenkins J."/>
            <person name="Grimwood J."/>
            <person name="Schmutz J."/>
            <person name="Mitros T."/>
            <person name="Mozaffari S.V."/>
            <person name="Suzuki Y."/>
            <person name="Haramoto Y."/>
            <person name="Yamamoto T.S."/>
            <person name="Takagi C."/>
            <person name="Heald R."/>
            <person name="Miller K."/>
            <person name="Haudenschild C."/>
            <person name="Kitzman J."/>
            <person name="Nakayama T."/>
            <person name="Izutsu Y."/>
            <person name="Robert J."/>
            <person name="Fortriede J."/>
            <person name="Burns K."/>
            <person name="Lotay V."/>
            <person name="Karimi K."/>
            <person name="Yasuoka Y."/>
            <person name="Dichmann D.S."/>
            <person name="Flajnik M.F."/>
            <person name="Houston D.W."/>
            <person name="Shendure J."/>
            <person name="DuPasquier L."/>
            <person name="Vize P.D."/>
            <person name="Zorn A.M."/>
            <person name="Ito M."/>
            <person name="Marcotte E.M."/>
            <person name="Wallingford J.B."/>
            <person name="Ito Y."/>
            <person name="Asashima M."/>
            <person name="Ueno N."/>
            <person name="Matsuda Y."/>
            <person name="Veenstra G.J."/>
            <person name="Fujiyama A."/>
            <person name="Harland R.M."/>
            <person name="Taira M."/>
            <person name="Rokhsar D.S."/>
        </authorList>
    </citation>
    <scope>NUCLEOTIDE SEQUENCE [LARGE SCALE GENOMIC DNA]</scope>
    <source>
        <strain evidence="3">J</strain>
    </source>
</reference>
<gene>
    <name evidence="2" type="ORF">XELAEV_18015138mg</name>
</gene>
<accession>A0A974DJA0</accession>
<dbReference type="Proteomes" id="UP000694892">
    <property type="component" value="Chromosome 2S"/>
</dbReference>
<protein>
    <recommendedName>
        <fullName evidence="1">GIY-YIG domain-containing protein</fullName>
    </recommendedName>
</protein>
<dbReference type="InterPro" id="IPR035901">
    <property type="entry name" value="GIY-YIG_endonuc_sf"/>
</dbReference>
<organism evidence="2 3">
    <name type="scientific">Xenopus laevis</name>
    <name type="common">African clawed frog</name>
    <dbReference type="NCBI Taxonomy" id="8355"/>
    <lineage>
        <taxon>Eukaryota</taxon>
        <taxon>Metazoa</taxon>
        <taxon>Chordata</taxon>
        <taxon>Craniata</taxon>
        <taxon>Vertebrata</taxon>
        <taxon>Euteleostomi</taxon>
        <taxon>Amphibia</taxon>
        <taxon>Batrachia</taxon>
        <taxon>Anura</taxon>
        <taxon>Pipoidea</taxon>
        <taxon>Pipidae</taxon>
        <taxon>Xenopodinae</taxon>
        <taxon>Xenopus</taxon>
        <taxon>Xenopus</taxon>
    </lineage>
</organism>
<sequence>MNPLITYRRSKNLHNKLTHSHYTHSVKPTWLTSKMTGCYKCGNCIACPLIERTSTIVLTRDNIEYKLKNDMNCKSTCIVYIMQCICGKHYVGKTLREFRRRIQEHVGDIKHKRNASVAVHINECHNGNTIVMKFMAVEQLNQTSRVGNVNKKLLQTEARWINAMNSRSPVGLNEGFTFSPFL</sequence>
<dbReference type="Gene3D" id="3.40.1440.10">
    <property type="entry name" value="GIY-YIG endonuclease"/>
    <property type="match status" value="1"/>
</dbReference>
<dbReference type="InterPro" id="IPR000305">
    <property type="entry name" value="GIY-YIG_endonuc"/>
</dbReference>
<dbReference type="SUPFAM" id="SSF82771">
    <property type="entry name" value="GIY-YIG endonuclease"/>
    <property type="match status" value="1"/>
</dbReference>
<evidence type="ECO:0000313" key="3">
    <source>
        <dbReference type="Proteomes" id="UP000694892"/>
    </source>
</evidence>
<proteinExistence type="predicted"/>
<dbReference type="PROSITE" id="PS50164">
    <property type="entry name" value="GIY_YIG"/>
    <property type="match status" value="1"/>
</dbReference>
<dbReference type="Pfam" id="PF01541">
    <property type="entry name" value="GIY-YIG"/>
    <property type="match status" value="1"/>
</dbReference>
<name>A0A974DJA0_XENLA</name>
<evidence type="ECO:0000259" key="1">
    <source>
        <dbReference type="PROSITE" id="PS50164"/>
    </source>
</evidence>
<feature type="domain" description="GIY-YIG" evidence="1">
    <location>
        <begin position="75"/>
        <end position="172"/>
    </location>
</feature>
<evidence type="ECO:0000313" key="2">
    <source>
        <dbReference type="EMBL" id="OCT92081.1"/>
    </source>
</evidence>
<dbReference type="AlphaFoldDB" id="A0A974DJA0"/>